<feature type="transmembrane region" description="Helical" evidence="2">
    <location>
        <begin position="716"/>
        <end position="738"/>
    </location>
</feature>
<dbReference type="PANTHER" id="PTHR22599">
    <property type="entry name" value="MPS ONE BINDER KINASE ACTIVATOR-LIKE MOB"/>
    <property type="match status" value="1"/>
</dbReference>
<feature type="compositionally biased region" description="Basic residues" evidence="1">
    <location>
        <begin position="271"/>
        <end position="285"/>
    </location>
</feature>
<feature type="region of interest" description="Disordered" evidence="1">
    <location>
        <begin position="888"/>
        <end position="917"/>
    </location>
</feature>
<accession>A0ABQ8YM99</accession>
<dbReference type="SMART" id="SM01388">
    <property type="entry name" value="Mob1_phocein"/>
    <property type="match status" value="1"/>
</dbReference>
<feature type="compositionally biased region" description="Basic and acidic residues" evidence="1">
    <location>
        <begin position="302"/>
        <end position="321"/>
    </location>
</feature>
<proteinExistence type="predicted"/>
<feature type="transmembrane region" description="Helical" evidence="2">
    <location>
        <begin position="648"/>
        <end position="665"/>
    </location>
</feature>
<name>A0ABQ8YM99_9EUKA</name>
<dbReference type="InterPro" id="IPR036703">
    <property type="entry name" value="MOB_kinase_act_sf"/>
</dbReference>
<gene>
    <name evidence="3" type="ORF">M0813_20174</name>
</gene>
<sequence length="917" mass="108481">MNLFCRKNKTIKFSKKKNFYTVRYNLNKPSIETLGFGNTEVQLPQDSQLEDWIAENTVEFLNKANLIFGIIQGHCTKEICPKMNAGPLYEYLWDEGGKSLRLRLIFKRLFRLFGHAYICHYRDIVEIGALKHFNSVYKHYLLFVTEFNLVELKDLVPLDGLNNEILRTRYLPKQNNNLLSFGMNNNSIITQSLMMDQNYNNNEEKIEKLEDDTDSLESITTSASSSSEDDQEELNEYEIIKPKTKITIKKIEDNKEKTDQILKQNTTEKQKKPKPKPKSKSKKSIKMLPQPAIARKSKITKQKNDLIKNEQKIDKNKENNKKLNKTNRKKVNKNEKKSKIQTNEKNDSKKNNRHSPKTKTSKNHEKKKNMKNSPKTKRSKSYQRKKKIKNNHTKRVISFVELPTKKYTTQGENKHDFIIKKPVHPNIPNQKKKQSPLKKKKSPFKKKRSPFKKKQPKLQNKEPIRMNKKNNLNIHPKKSRVYEGEAPRIIIEIKNLKFREQKFENINWQSDTLKELEFELEKYRIKQLENSPSWKVQKYLKIISIQNNINKQQRYLKWKGSTSILKLRNFTNYLNRYSYVMNKDKSKYCKLCKKSNNLDIIEDLDHFLWNCSAYENNRKIWISELKKINISNILKNITIFDIIRKRDSSYLLALVGTLGIYYFILHVNHSRSITYQKLYFVSVSLFCYTSTATFLIDLTNTKITKELMYRILSSFNFSFFVAGFSLMLFPISNIHFFLEYFTKDPSGAFVQQKKKLLRVAMFIYVLVTMILFFIFSKFSTTTTFRVLEATSFIFPVLLSFYYSWRINSKINKTRQSKFTRDFKKMYKVIAICALLQCLSLPFFIGYYIWIKSLSDFGKSSIFFCFHLLDIITFILLIVYVFQTPKKINSNSQKQPSEKTRLNDDINESNSESMSSFL</sequence>
<dbReference type="Proteomes" id="UP001150062">
    <property type="component" value="Unassembled WGS sequence"/>
</dbReference>
<feature type="compositionally biased region" description="Acidic residues" evidence="1">
    <location>
        <begin position="227"/>
        <end position="236"/>
    </location>
</feature>
<feature type="compositionally biased region" description="Basic and acidic residues" evidence="1">
    <location>
        <begin position="257"/>
        <end position="270"/>
    </location>
</feature>
<feature type="region of interest" description="Disordered" evidence="1">
    <location>
        <begin position="412"/>
        <end position="468"/>
    </location>
</feature>
<evidence type="ECO:0000256" key="1">
    <source>
        <dbReference type="SAM" id="MobiDB-lite"/>
    </source>
</evidence>
<dbReference type="EMBL" id="JAOAOG010000143">
    <property type="protein sequence ID" value="KAJ6245754.1"/>
    <property type="molecule type" value="Genomic_DNA"/>
</dbReference>
<feature type="region of interest" description="Disordered" evidence="1">
    <location>
        <begin position="209"/>
        <end position="238"/>
    </location>
</feature>
<feature type="compositionally biased region" description="Basic and acidic residues" evidence="1">
    <location>
        <begin position="332"/>
        <end position="350"/>
    </location>
</feature>
<feature type="compositionally biased region" description="Basic residues" evidence="1">
    <location>
        <begin position="322"/>
        <end position="331"/>
    </location>
</feature>
<feature type="transmembrane region" description="Helical" evidence="2">
    <location>
        <begin position="784"/>
        <end position="804"/>
    </location>
</feature>
<feature type="transmembrane region" description="Helical" evidence="2">
    <location>
        <begin position="677"/>
        <end position="696"/>
    </location>
</feature>
<dbReference type="Pfam" id="PF03637">
    <property type="entry name" value="Mob1_phocein"/>
    <property type="match status" value="2"/>
</dbReference>
<reference evidence="3" key="1">
    <citation type="submission" date="2022-08" db="EMBL/GenBank/DDBJ databases">
        <title>Novel sulfate-reducing endosymbionts in the free-living metamonad Anaeramoeba.</title>
        <authorList>
            <person name="Jerlstrom-Hultqvist J."/>
            <person name="Cepicka I."/>
            <person name="Gallot-Lavallee L."/>
            <person name="Salas-Leiva D."/>
            <person name="Curtis B.A."/>
            <person name="Zahonova K."/>
            <person name="Pipaliya S."/>
            <person name="Dacks J."/>
            <person name="Roger A.J."/>
        </authorList>
    </citation>
    <scope>NUCLEOTIDE SEQUENCE</scope>
    <source>
        <strain evidence="3">Schooner1</strain>
    </source>
</reference>
<dbReference type="SUPFAM" id="SSF101152">
    <property type="entry name" value="Mob1/phocein"/>
    <property type="match status" value="1"/>
</dbReference>
<organism evidence="3 4">
    <name type="scientific">Anaeramoeba flamelloides</name>
    <dbReference type="NCBI Taxonomy" id="1746091"/>
    <lineage>
        <taxon>Eukaryota</taxon>
        <taxon>Metamonada</taxon>
        <taxon>Anaeramoebidae</taxon>
        <taxon>Anaeramoeba</taxon>
    </lineage>
</organism>
<feature type="transmembrane region" description="Helical" evidence="2">
    <location>
        <begin position="825"/>
        <end position="848"/>
    </location>
</feature>
<feature type="compositionally biased region" description="Basic residues" evidence="1">
    <location>
        <begin position="430"/>
        <end position="456"/>
    </location>
</feature>
<feature type="compositionally biased region" description="Polar residues" evidence="1">
    <location>
        <begin position="907"/>
        <end position="917"/>
    </location>
</feature>
<keyword evidence="2" id="KW-0812">Transmembrane</keyword>
<evidence type="ECO:0000313" key="4">
    <source>
        <dbReference type="Proteomes" id="UP001150062"/>
    </source>
</evidence>
<dbReference type="Gene3D" id="1.20.140.30">
    <property type="entry name" value="MOB kinase activator"/>
    <property type="match status" value="2"/>
</dbReference>
<feature type="transmembrane region" description="Helical" evidence="2">
    <location>
        <begin position="860"/>
        <end position="881"/>
    </location>
</feature>
<keyword evidence="2" id="KW-1133">Transmembrane helix</keyword>
<feature type="compositionally biased region" description="Low complexity" evidence="1">
    <location>
        <begin position="216"/>
        <end position="226"/>
    </location>
</feature>
<keyword evidence="4" id="KW-1185">Reference proteome</keyword>
<feature type="transmembrane region" description="Helical" evidence="2">
    <location>
        <begin position="759"/>
        <end position="778"/>
    </location>
</feature>
<evidence type="ECO:0000313" key="3">
    <source>
        <dbReference type="EMBL" id="KAJ6245754.1"/>
    </source>
</evidence>
<comment type="caution">
    <text evidence="3">The sequence shown here is derived from an EMBL/GenBank/DDBJ whole genome shotgun (WGS) entry which is preliminary data.</text>
</comment>
<evidence type="ECO:0000256" key="2">
    <source>
        <dbReference type="SAM" id="Phobius"/>
    </source>
</evidence>
<dbReference type="InterPro" id="IPR005301">
    <property type="entry name" value="MOB_kinase_act_fam"/>
</dbReference>
<protein>
    <submittedName>
        <fullName evidence="3">Mob kinase activator-like 3</fullName>
    </submittedName>
</protein>
<feature type="compositionally biased region" description="Basic residues" evidence="1">
    <location>
        <begin position="351"/>
        <end position="395"/>
    </location>
</feature>
<feature type="region of interest" description="Disordered" evidence="1">
    <location>
        <begin position="257"/>
        <end position="397"/>
    </location>
</feature>
<keyword evidence="2" id="KW-0472">Membrane</keyword>